<evidence type="ECO:0000313" key="3">
    <source>
        <dbReference type="Proteomes" id="UP000254937"/>
    </source>
</evidence>
<evidence type="ECO:0000313" key="2">
    <source>
        <dbReference type="EMBL" id="RDK41016.1"/>
    </source>
</evidence>
<feature type="chain" id="PRO_5017034297" description="Secreted protein" evidence="1">
    <location>
        <begin position="21"/>
        <end position="107"/>
    </location>
</feature>
<keyword evidence="3" id="KW-1185">Reference proteome</keyword>
<sequence>MWSTCILLLSVGHFLQLCQTVVNRRRLFHLIHQITDILICTAFEYLNHHHQGVSVSFCCLFSMSQSFFSSSVFGGLEYTSSPRMNTGFAGWRTSALNVFSTAIRARE</sequence>
<dbReference type="EMBL" id="KZ851856">
    <property type="protein sequence ID" value="RDK41016.1"/>
    <property type="molecule type" value="Genomic_DNA"/>
</dbReference>
<organism evidence="2 3">
    <name type="scientific">Aspergillus phoenicis ATCC 13157</name>
    <dbReference type="NCBI Taxonomy" id="1353007"/>
    <lineage>
        <taxon>Eukaryota</taxon>
        <taxon>Fungi</taxon>
        <taxon>Dikarya</taxon>
        <taxon>Ascomycota</taxon>
        <taxon>Pezizomycotina</taxon>
        <taxon>Eurotiomycetes</taxon>
        <taxon>Eurotiomycetidae</taxon>
        <taxon>Eurotiales</taxon>
        <taxon>Aspergillaceae</taxon>
        <taxon>Aspergillus</taxon>
    </lineage>
</organism>
<accession>A0A370PFP0</accession>
<evidence type="ECO:0000256" key="1">
    <source>
        <dbReference type="SAM" id="SignalP"/>
    </source>
</evidence>
<proteinExistence type="predicted"/>
<feature type="signal peptide" evidence="1">
    <location>
        <begin position="1"/>
        <end position="20"/>
    </location>
</feature>
<dbReference type="AlphaFoldDB" id="A0A370PFP0"/>
<gene>
    <name evidence="2" type="ORF">M752DRAFT_277104</name>
</gene>
<protein>
    <recommendedName>
        <fullName evidence="4">Secreted protein</fullName>
    </recommendedName>
</protein>
<dbReference type="Proteomes" id="UP000254937">
    <property type="component" value="Unassembled WGS sequence"/>
</dbReference>
<name>A0A370PFP0_ASPPH</name>
<keyword evidence="1" id="KW-0732">Signal</keyword>
<reference evidence="2 3" key="1">
    <citation type="submission" date="2018-07" db="EMBL/GenBank/DDBJ databases">
        <title>Section-level genome sequencing of Aspergillus section Nigri to investigate inter- and intra-species variation.</title>
        <authorList>
            <consortium name="DOE Joint Genome Institute"/>
            <person name="Vesth T.C."/>
            <person name="Nybo J.L."/>
            <person name="Theobald S."/>
            <person name="Frisvad J.C."/>
            <person name="Larsen T.O."/>
            <person name="Nielsen K.F."/>
            <person name="Hoof J.B."/>
            <person name="Brandl J."/>
            <person name="Salamov A."/>
            <person name="Riley R."/>
            <person name="Gladden J.M."/>
            <person name="Phatale P."/>
            <person name="Nielsen M.T."/>
            <person name="Lyhne E.K."/>
            <person name="Kogle M.E."/>
            <person name="Strasser K."/>
            <person name="McDonnell E."/>
            <person name="Barry K."/>
            <person name="Clum A."/>
            <person name="Chen C."/>
            <person name="Nolan M."/>
            <person name="Sandor L."/>
            <person name="Kuo A."/>
            <person name="Lipzen A."/>
            <person name="Hainaut M."/>
            <person name="Drula E."/>
            <person name="Tsang A."/>
            <person name="Magnuson J.K."/>
            <person name="Henrissat B."/>
            <person name="Wiebenga A."/>
            <person name="Simmons B.A."/>
            <person name="Makela M.R."/>
            <person name="De vries R.P."/>
            <person name="Grigoriev I.V."/>
            <person name="Mortensen U.H."/>
            <person name="Baker S.E."/>
            <person name="Andersen M.R."/>
        </authorList>
    </citation>
    <scope>NUCLEOTIDE SEQUENCE [LARGE SCALE GENOMIC DNA]</scope>
    <source>
        <strain evidence="2 3">ATCC 13157</strain>
    </source>
</reference>
<evidence type="ECO:0008006" key="4">
    <source>
        <dbReference type="Google" id="ProtNLM"/>
    </source>
</evidence>